<accession>R0IT12</accession>
<dbReference type="AlphaFoldDB" id="R0IT12"/>
<sequence>MENRGLPVLPLSPPLSPPPPLPPPPPPPPPPRPVLPPPPPPPPPVLPTLPPRRPPTLPPELLRLFNPQAPHQEIILPPGTYKYRPEVQAKFDRTELWLSKIHPYTFDEAQARSQRSSVYKGTESSIGTLNDDYNYTYEYNWQDEDEEGNFDLLDHFFLHEAKWYPYSTECSPDIEALAQDIWAGRVALDMKLQGFAAELLRFPSFMLAAENAKRERVAREAREARREEEEDEEREEEEEEGIVTGFKGEGEGEGEEEDNEEEEKSPNMPSQATLESPKPLAKYNSESDSEREPCYCECCEAEDAWTGEWRGSRKCLYGWENVCFEHAGASPVQSFTWNEFIQQLALRNKLTDAFAICEEYLMPRFPSWRDLHPGYRRKNLVGYQWMELRHYDVKKNVVMPRYKTLVVLARAYGQTKRDENDGIGYDADQQAWMREILERTAPLTVRAIETMPRTYDRLQETFFNTML</sequence>
<gene>
    <name evidence="2" type="ORF">SETTUDRAFT_28087</name>
</gene>
<keyword evidence="3" id="KW-1185">Reference proteome</keyword>
<protein>
    <submittedName>
        <fullName evidence="2">Uncharacterized protein</fullName>
    </submittedName>
</protein>
<dbReference type="EMBL" id="KB908570">
    <property type="protein sequence ID" value="EOA87791.1"/>
    <property type="molecule type" value="Genomic_DNA"/>
</dbReference>
<dbReference type="RefSeq" id="XP_008024534.1">
    <property type="nucleotide sequence ID" value="XM_008026343.1"/>
</dbReference>
<reference evidence="2 3" key="1">
    <citation type="journal article" date="2012" name="PLoS Pathog.">
        <title>Diverse lifestyles and strategies of plant pathogenesis encoded in the genomes of eighteen Dothideomycetes fungi.</title>
        <authorList>
            <person name="Ohm R.A."/>
            <person name="Feau N."/>
            <person name="Henrissat B."/>
            <person name="Schoch C.L."/>
            <person name="Horwitz B.A."/>
            <person name="Barry K.W."/>
            <person name="Condon B.J."/>
            <person name="Copeland A.C."/>
            <person name="Dhillon B."/>
            <person name="Glaser F."/>
            <person name="Hesse C.N."/>
            <person name="Kosti I."/>
            <person name="LaButti K."/>
            <person name="Lindquist E.A."/>
            <person name="Lucas S."/>
            <person name="Salamov A.A."/>
            <person name="Bradshaw R.E."/>
            <person name="Ciuffetti L."/>
            <person name="Hamelin R.C."/>
            <person name="Kema G.H.J."/>
            <person name="Lawrence C."/>
            <person name="Scott J.A."/>
            <person name="Spatafora J.W."/>
            <person name="Turgeon B.G."/>
            <person name="de Wit P.J.G.M."/>
            <person name="Zhong S."/>
            <person name="Goodwin S.B."/>
            <person name="Grigoriev I.V."/>
        </authorList>
    </citation>
    <scope>NUCLEOTIDE SEQUENCE [LARGE SCALE GENOMIC DNA]</scope>
    <source>
        <strain evidence="3">28A</strain>
    </source>
</reference>
<evidence type="ECO:0000256" key="1">
    <source>
        <dbReference type="SAM" id="MobiDB-lite"/>
    </source>
</evidence>
<dbReference type="GeneID" id="19403208"/>
<dbReference type="eggNOG" id="KOG4197">
    <property type="taxonomic scope" value="Eukaryota"/>
</dbReference>
<reference evidence="2 3" key="2">
    <citation type="journal article" date="2013" name="PLoS Genet.">
        <title>Comparative genome structure, secondary metabolite, and effector coding capacity across Cochliobolus pathogens.</title>
        <authorList>
            <person name="Condon B.J."/>
            <person name="Leng Y."/>
            <person name="Wu D."/>
            <person name="Bushley K.E."/>
            <person name="Ohm R.A."/>
            <person name="Otillar R."/>
            <person name="Martin J."/>
            <person name="Schackwitz W."/>
            <person name="Grimwood J."/>
            <person name="MohdZainudin N."/>
            <person name="Xue C."/>
            <person name="Wang R."/>
            <person name="Manning V.A."/>
            <person name="Dhillon B."/>
            <person name="Tu Z.J."/>
            <person name="Steffenson B.J."/>
            <person name="Salamov A."/>
            <person name="Sun H."/>
            <person name="Lowry S."/>
            <person name="LaButti K."/>
            <person name="Han J."/>
            <person name="Copeland A."/>
            <person name="Lindquist E."/>
            <person name="Barry K."/>
            <person name="Schmutz J."/>
            <person name="Baker S.E."/>
            <person name="Ciuffetti L.M."/>
            <person name="Grigoriev I.V."/>
            <person name="Zhong S."/>
            <person name="Turgeon B.G."/>
        </authorList>
    </citation>
    <scope>NUCLEOTIDE SEQUENCE [LARGE SCALE GENOMIC DNA]</scope>
    <source>
        <strain evidence="3">28A</strain>
    </source>
</reference>
<dbReference type="Proteomes" id="UP000016935">
    <property type="component" value="Unassembled WGS sequence"/>
</dbReference>
<dbReference type="STRING" id="671987.R0IT12"/>
<feature type="compositionally biased region" description="Acidic residues" evidence="1">
    <location>
        <begin position="251"/>
        <end position="263"/>
    </location>
</feature>
<name>R0IT12_EXST2</name>
<proteinExistence type="predicted"/>
<evidence type="ECO:0000313" key="3">
    <source>
        <dbReference type="Proteomes" id="UP000016935"/>
    </source>
</evidence>
<dbReference type="HOGENOM" id="CLU_585479_0_0_1"/>
<feature type="region of interest" description="Disordered" evidence="1">
    <location>
        <begin position="223"/>
        <end position="286"/>
    </location>
</feature>
<dbReference type="OrthoDB" id="185373at2759"/>
<feature type="compositionally biased region" description="Pro residues" evidence="1">
    <location>
        <begin position="10"/>
        <end position="58"/>
    </location>
</feature>
<feature type="compositionally biased region" description="Acidic residues" evidence="1">
    <location>
        <begin position="228"/>
        <end position="241"/>
    </location>
</feature>
<evidence type="ECO:0000313" key="2">
    <source>
        <dbReference type="EMBL" id="EOA87791.1"/>
    </source>
</evidence>
<feature type="region of interest" description="Disordered" evidence="1">
    <location>
        <begin position="1"/>
        <end position="59"/>
    </location>
</feature>
<organism evidence="2 3">
    <name type="scientific">Exserohilum turcicum (strain 28A)</name>
    <name type="common">Northern leaf blight fungus</name>
    <name type="synonym">Setosphaeria turcica</name>
    <dbReference type="NCBI Taxonomy" id="671987"/>
    <lineage>
        <taxon>Eukaryota</taxon>
        <taxon>Fungi</taxon>
        <taxon>Dikarya</taxon>
        <taxon>Ascomycota</taxon>
        <taxon>Pezizomycotina</taxon>
        <taxon>Dothideomycetes</taxon>
        <taxon>Pleosporomycetidae</taxon>
        <taxon>Pleosporales</taxon>
        <taxon>Pleosporineae</taxon>
        <taxon>Pleosporaceae</taxon>
        <taxon>Exserohilum</taxon>
    </lineage>
</organism>